<proteinExistence type="predicted"/>
<dbReference type="PROSITE" id="PS01360">
    <property type="entry name" value="ZF_MYND_1"/>
    <property type="match status" value="1"/>
</dbReference>
<gene>
    <name evidence="6" type="ORF">WJX72_006382</name>
</gene>
<dbReference type="PROSITE" id="PS50865">
    <property type="entry name" value="ZF_MYND_2"/>
    <property type="match status" value="1"/>
</dbReference>
<accession>A0AAW1P4Z2</accession>
<evidence type="ECO:0000259" key="5">
    <source>
        <dbReference type="PROSITE" id="PS50865"/>
    </source>
</evidence>
<keyword evidence="1" id="KW-0479">Metal-binding</keyword>
<keyword evidence="2 4" id="KW-0863">Zinc-finger</keyword>
<dbReference type="AlphaFoldDB" id="A0AAW1P4Z2"/>
<evidence type="ECO:0000313" key="7">
    <source>
        <dbReference type="Proteomes" id="UP001489004"/>
    </source>
</evidence>
<dbReference type="Pfam" id="PF01753">
    <property type="entry name" value="zf-MYND"/>
    <property type="match status" value="1"/>
</dbReference>
<evidence type="ECO:0000256" key="2">
    <source>
        <dbReference type="ARBA" id="ARBA00022771"/>
    </source>
</evidence>
<dbReference type="Proteomes" id="UP001489004">
    <property type="component" value="Unassembled WGS sequence"/>
</dbReference>
<evidence type="ECO:0000256" key="4">
    <source>
        <dbReference type="PROSITE-ProRule" id="PRU00134"/>
    </source>
</evidence>
<name>A0AAW1P4Z2_9CHLO</name>
<evidence type="ECO:0000256" key="3">
    <source>
        <dbReference type="ARBA" id="ARBA00022833"/>
    </source>
</evidence>
<protein>
    <recommendedName>
        <fullName evidence="5">MYND-type domain-containing protein</fullName>
    </recommendedName>
</protein>
<keyword evidence="3" id="KW-0862">Zinc</keyword>
<comment type="caution">
    <text evidence="6">The sequence shown here is derived from an EMBL/GenBank/DDBJ whole genome shotgun (WGS) entry which is preliminary data.</text>
</comment>
<keyword evidence="7" id="KW-1185">Reference proteome</keyword>
<sequence>MAHDLPKQIEAIVVSVLTAAAKLQANTVAPAASPLLEKLDSLRLLFDRAWASTTTAEATVKRLSRQSLMRPWIKFLNSCATNARVERLQMEVLQPADLCLRALVMLPVNFCSQGSGFPNPHLSDATMDTAQELFISLGGFQFLTFQLEYLNAHLQASRALKHTKVEGRDLQGWTSNKLSQLLDATTRLVQPSWLRKPWAKRVFAQDIGIARLVNAACSAASLADPNAAAGGSILIAPMLVDTLLGTLSSNPDIAMHHPAVAVQAQRFLSAAQPDSLLMRTLRQWWLEMPTVTSKVAPGMEAAQFIEKRAATCASIARIVGFGGLTGGRAFEAAWFSTIIDKLDAAYGPMMRICTPEDGNPLQGAVCSSTFYQLTSLEGFPAALTTYWDPNLPRCPESLKALADLMVQTVALPCDHADGSYAACAASCIMSLQNLAKGLASTEAGVGVAMRYHQPTVRLLMESGGSRLLEAFLRTTSRLHDNWHCTSKCPALGMKYSAGELAASLCMVPEPATNLQATMSVLATLRKILHVKAHSSETDAAEQDQTVADCAGICIEALVSAWSEPMEGSTAELGKGMFRILQPSHPASRHSLSAPVPAREALSAYTAAWVLPALLARAPQEAKLEELMASLARLVAFLHPTAAINDAVAQHIFGHIAMVFDACFRQALPSKSMTEAALCMVCMAINLISAQPGGDRRLRCAALVQAGLLGCISRLACRWWADEAWHIAYGLLIKRLLPAIFAITPTDAATSSRLRAADACFAQTDVNLDCIETLSLKPTLSQAAKMEALRTLSHLCQRWSCNLEGACEADLCLRKCSGCMRARYCSAACQKAAWKVHKRVCAELRAVMCS</sequence>
<dbReference type="SUPFAM" id="SSF144232">
    <property type="entry name" value="HIT/MYND zinc finger-like"/>
    <property type="match status" value="1"/>
</dbReference>
<feature type="domain" description="MYND-type" evidence="5">
    <location>
        <begin position="792"/>
        <end position="840"/>
    </location>
</feature>
<reference evidence="6 7" key="1">
    <citation type="journal article" date="2024" name="Nat. Commun.">
        <title>Phylogenomics reveals the evolutionary origins of lichenization in chlorophyte algae.</title>
        <authorList>
            <person name="Puginier C."/>
            <person name="Libourel C."/>
            <person name="Otte J."/>
            <person name="Skaloud P."/>
            <person name="Haon M."/>
            <person name="Grisel S."/>
            <person name="Petersen M."/>
            <person name="Berrin J.G."/>
            <person name="Delaux P.M."/>
            <person name="Dal Grande F."/>
            <person name="Keller J."/>
        </authorList>
    </citation>
    <scope>NUCLEOTIDE SEQUENCE [LARGE SCALE GENOMIC DNA]</scope>
    <source>
        <strain evidence="6 7">SAG 2043</strain>
    </source>
</reference>
<organism evidence="6 7">
    <name type="scientific">[Myrmecia] bisecta</name>
    <dbReference type="NCBI Taxonomy" id="41462"/>
    <lineage>
        <taxon>Eukaryota</taxon>
        <taxon>Viridiplantae</taxon>
        <taxon>Chlorophyta</taxon>
        <taxon>core chlorophytes</taxon>
        <taxon>Trebouxiophyceae</taxon>
        <taxon>Trebouxiales</taxon>
        <taxon>Trebouxiaceae</taxon>
        <taxon>Myrmecia</taxon>
    </lineage>
</organism>
<dbReference type="InterPro" id="IPR002893">
    <property type="entry name" value="Znf_MYND"/>
</dbReference>
<dbReference type="EMBL" id="JALJOR010000017">
    <property type="protein sequence ID" value="KAK9804801.1"/>
    <property type="molecule type" value="Genomic_DNA"/>
</dbReference>
<dbReference type="GO" id="GO:0008270">
    <property type="term" value="F:zinc ion binding"/>
    <property type="evidence" value="ECO:0007669"/>
    <property type="project" value="UniProtKB-KW"/>
</dbReference>
<dbReference type="Gene3D" id="6.10.140.2220">
    <property type="match status" value="1"/>
</dbReference>
<evidence type="ECO:0000313" key="6">
    <source>
        <dbReference type="EMBL" id="KAK9804801.1"/>
    </source>
</evidence>
<evidence type="ECO:0000256" key="1">
    <source>
        <dbReference type="ARBA" id="ARBA00022723"/>
    </source>
</evidence>